<dbReference type="EMBL" id="KZ825907">
    <property type="protein sequence ID" value="PYH92796.1"/>
    <property type="molecule type" value="Genomic_DNA"/>
</dbReference>
<dbReference type="AlphaFoldDB" id="A0A319D5V5"/>
<dbReference type="Gene3D" id="3.40.47.10">
    <property type="match status" value="1"/>
</dbReference>
<dbReference type="GO" id="GO:0004312">
    <property type="term" value="F:fatty acid synthase activity"/>
    <property type="evidence" value="ECO:0007669"/>
    <property type="project" value="TreeGrafter"/>
</dbReference>
<evidence type="ECO:0000256" key="3">
    <source>
        <dbReference type="ARBA" id="ARBA00022679"/>
    </source>
</evidence>
<dbReference type="Pfam" id="PF02801">
    <property type="entry name" value="Ketoacyl-synt_C"/>
    <property type="match status" value="1"/>
</dbReference>
<dbReference type="STRING" id="1448320.A0A319D5V5"/>
<dbReference type="PANTHER" id="PTHR43775:SF20">
    <property type="entry name" value="HYBRID PKS-NRPS SYNTHETASE APDA"/>
    <property type="match status" value="1"/>
</dbReference>
<accession>A0A319D5V5</accession>
<dbReference type="PROSITE" id="PS52004">
    <property type="entry name" value="KS3_2"/>
    <property type="match status" value="1"/>
</dbReference>
<evidence type="ECO:0000256" key="1">
    <source>
        <dbReference type="ARBA" id="ARBA00022450"/>
    </source>
</evidence>
<reference evidence="5 6" key="1">
    <citation type="submission" date="2018-02" db="EMBL/GenBank/DDBJ databases">
        <title>The genomes of Aspergillus section Nigri reveals drivers in fungal speciation.</title>
        <authorList>
            <consortium name="DOE Joint Genome Institute"/>
            <person name="Vesth T.C."/>
            <person name="Nybo J."/>
            <person name="Theobald S."/>
            <person name="Brandl J."/>
            <person name="Frisvad J.C."/>
            <person name="Nielsen K.F."/>
            <person name="Lyhne E.K."/>
            <person name="Kogle M.E."/>
            <person name="Kuo A."/>
            <person name="Riley R."/>
            <person name="Clum A."/>
            <person name="Nolan M."/>
            <person name="Lipzen A."/>
            <person name="Salamov A."/>
            <person name="Henrissat B."/>
            <person name="Wiebenga A."/>
            <person name="De vries R.P."/>
            <person name="Grigoriev I.V."/>
            <person name="Mortensen U.H."/>
            <person name="Andersen M.R."/>
            <person name="Baker S.E."/>
        </authorList>
    </citation>
    <scope>NUCLEOTIDE SEQUENCE [LARGE SCALE GENOMIC DNA]</scope>
    <source>
        <strain evidence="5 6">CBS 707.79</strain>
    </source>
</reference>
<dbReference type="GO" id="GO:0044550">
    <property type="term" value="P:secondary metabolite biosynthetic process"/>
    <property type="evidence" value="ECO:0007669"/>
    <property type="project" value="UniProtKB-ARBA"/>
</dbReference>
<dbReference type="GO" id="GO:0006633">
    <property type="term" value="P:fatty acid biosynthetic process"/>
    <property type="evidence" value="ECO:0007669"/>
    <property type="project" value="TreeGrafter"/>
</dbReference>
<dbReference type="OrthoDB" id="329835at2759"/>
<dbReference type="CDD" id="cd00833">
    <property type="entry name" value="PKS"/>
    <property type="match status" value="1"/>
</dbReference>
<protein>
    <submittedName>
        <fullName evidence="5">Thiolase-like protein</fullName>
    </submittedName>
</protein>
<keyword evidence="1" id="KW-0596">Phosphopantetheine</keyword>
<sequence>MHHQRDRVNQDGATTSITVPSAVAQEALIRSTYAKAGLDVYTDFPQFFEAHRTGTSAGDPIEAEAISRAFLGEEFAKELDSQPGHVGSIKTFLGHTEGTTGLAALLKTSVALQHSVIPPNMLLNALSDRVAPFTKNLEVPKTPKPWPKLLMGQPKRASVNSFGFGGTNAHAILESYEPAQPEVNEIH</sequence>
<evidence type="ECO:0000313" key="6">
    <source>
        <dbReference type="Proteomes" id="UP000247810"/>
    </source>
</evidence>
<evidence type="ECO:0000259" key="4">
    <source>
        <dbReference type="PROSITE" id="PS52004"/>
    </source>
</evidence>
<dbReference type="InterPro" id="IPR016039">
    <property type="entry name" value="Thiolase-like"/>
</dbReference>
<dbReference type="InterPro" id="IPR050091">
    <property type="entry name" value="PKS_NRPS_Biosynth_Enz"/>
</dbReference>
<keyword evidence="6" id="KW-1185">Reference proteome</keyword>
<dbReference type="InterPro" id="IPR020841">
    <property type="entry name" value="PKS_Beta-ketoAc_synthase_dom"/>
</dbReference>
<dbReference type="InterPro" id="IPR032821">
    <property type="entry name" value="PKS_assoc"/>
</dbReference>
<dbReference type="VEuPathDB" id="FungiDB:BO71DRAFT_16333"/>
<keyword evidence="3" id="KW-0808">Transferase</keyword>
<dbReference type="InterPro" id="IPR014031">
    <property type="entry name" value="Ketoacyl_synth_C"/>
</dbReference>
<name>A0A319D5V5_9EURO</name>
<organism evidence="5 6">
    <name type="scientific">Aspergillus ellipticus CBS 707.79</name>
    <dbReference type="NCBI Taxonomy" id="1448320"/>
    <lineage>
        <taxon>Eukaryota</taxon>
        <taxon>Fungi</taxon>
        <taxon>Dikarya</taxon>
        <taxon>Ascomycota</taxon>
        <taxon>Pezizomycotina</taxon>
        <taxon>Eurotiomycetes</taxon>
        <taxon>Eurotiomycetidae</taxon>
        <taxon>Eurotiales</taxon>
        <taxon>Aspergillaceae</taxon>
        <taxon>Aspergillus</taxon>
        <taxon>Aspergillus subgen. Circumdati</taxon>
    </lineage>
</organism>
<evidence type="ECO:0000256" key="2">
    <source>
        <dbReference type="ARBA" id="ARBA00022553"/>
    </source>
</evidence>
<proteinExistence type="predicted"/>
<dbReference type="SUPFAM" id="SSF53901">
    <property type="entry name" value="Thiolase-like"/>
    <property type="match status" value="1"/>
</dbReference>
<keyword evidence="2" id="KW-0597">Phosphoprotein</keyword>
<dbReference type="SMART" id="SM00825">
    <property type="entry name" value="PKS_KS"/>
    <property type="match status" value="1"/>
</dbReference>
<dbReference type="Pfam" id="PF16197">
    <property type="entry name" value="KAsynt_C_assoc"/>
    <property type="match status" value="1"/>
</dbReference>
<gene>
    <name evidence="5" type="ORF">BO71DRAFT_16333</name>
</gene>
<evidence type="ECO:0000313" key="5">
    <source>
        <dbReference type="EMBL" id="PYH92796.1"/>
    </source>
</evidence>
<dbReference type="Proteomes" id="UP000247810">
    <property type="component" value="Unassembled WGS sequence"/>
</dbReference>
<feature type="domain" description="Ketosynthase family 3 (KS3)" evidence="4">
    <location>
        <begin position="1"/>
        <end position="175"/>
    </location>
</feature>
<dbReference type="PANTHER" id="PTHR43775">
    <property type="entry name" value="FATTY ACID SYNTHASE"/>
    <property type="match status" value="1"/>
</dbReference>